<proteinExistence type="predicted"/>
<keyword evidence="2" id="KW-1133">Transmembrane helix</keyword>
<reference evidence="3 4" key="1">
    <citation type="submission" date="2020-03" db="EMBL/GenBank/DDBJ databases">
        <authorList>
            <consortium name="Genoscope - CEA"/>
            <person name="William W."/>
        </authorList>
    </citation>
    <scope>NUCLEOTIDE SEQUENCE [LARGE SCALE GENOMIC DNA]</scope>
    <source>
        <strain evidence="4">DSM 16959</strain>
    </source>
</reference>
<dbReference type="Proteomes" id="UP000515733">
    <property type="component" value="Chromosome"/>
</dbReference>
<gene>
    <name evidence="3" type="ORF">DENOEST_0369</name>
</gene>
<dbReference type="KEGG" id="doe:DENOEST_0369"/>
<name>A0A6S6YIF1_9PROT</name>
<feature type="compositionally biased region" description="Pro residues" evidence="1">
    <location>
        <begin position="38"/>
        <end position="47"/>
    </location>
</feature>
<evidence type="ECO:0000256" key="2">
    <source>
        <dbReference type="SAM" id="Phobius"/>
    </source>
</evidence>
<feature type="compositionally biased region" description="Low complexity" evidence="1">
    <location>
        <begin position="48"/>
        <end position="57"/>
    </location>
</feature>
<keyword evidence="2" id="KW-0472">Membrane</keyword>
<feature type="transmembrane region" description="Helical" evidence="2">
    <location>
        <begin position="272"/>
        <end position="292"/>
    </location>
</feature>
<organism evidence="3 4">
    <name type="scientific">Denitratisoma oestradiolicum</name>
    <dbReference type="NCBI Taxonomy" id="311182"/>
    <lineage>
        <taxon>Bacteria</taxon>
        <taxon>Pseudomonadati</taxon>
        <taxon>Pseudomonadota</taxon>
        <taxon>Betaproteobacteria</taxon>
        <taxon>Nitrosomonadales</taxon>
        <taxon>Sterolibacteriaceae</taxon>
        <taxon>Denitratisoma</taxon>
    </lineage>
</organism>
<evidence type="ECO:0000313" key="3">
    <source>
        <dbReference type="EMBL" id="CAB1367534.1"/>
    </source>
</evidence>
<evidence type="ECO:0000256" key="1">
    <source>
        <dbReference type="SAM" id="MobiDB-lite"/>
    </source>
</evidence>
<sequence>MAMKSLLKKLAIAAGVAIVLLTALIYLAGPTGMREMAPPPPDVPPASEPAMAAPSVESVKDVRTPVKTKSARVPHRRFAPAAADGAPAAVVPRASEISPEYAEDRQRLARRDAYLSSLQQGGYAFNTPSPVDVGRASSVQFWLDPRGDTEQLARDLKAALRGLGGPAEPGVESGAVEWSPRMRAVLSGEDFDIVPGEGKDFDGIKDLSASLRTTWAWDVRARKPGEALLLHLRVWAVLPEHLGEPREIIKLDRPIRVQATVPWLIDTYWEKYWKWLLGGLGSTLTAVIAWWWQHRGKGA</sequence>
<keyword evidence="2" id="KW-0812">Transmembrane</keyword>
<protein>
    <submittedName>
        <fullName evidence="3">Uncharacterized protein</fullName>
    </submittedName>
</protein>
<feature type="region of interest" description="Disordered" evidence="1">
    <location>
        <begin position="38"/>
        <end position="72"/>
    </location>
</feature>
<evidence type="ECO:0000313" key="4">
    <source>
        <dbReference type="Proteomes" id="UP000515733"/>
    </source>
</evidence>
<dbReference type="EMBL" id="LR778301">
    <property type="protein sequence ID" value="CAB1367534.1"/>
    <property type="molecule type" value="Genomic_DNA"/>
</dbReference>
<dbReference type="AlphaFoldDB" id="A0A6S6YIF1"/>
<keyword evidence="4" id="KW-1185">Reference proteome</keyword>
<accession>A0A6S6YIF1</accession>